<dbReference type="Pfam" id="PF00535">
    <property type="entry name" value="Glycos_transf_2"/>
    <property type="match status" value="1"/>
</dbReference>
<dbReference type="InterPro" id="IPR001173">
    <property type="entry name" value="Glyco_trans_2-like"/>
</dbReference>
<evidence type="ECO:0000259" key="1">
    <source>
        <dbReference type="Pfam" id="PF00535"/>
    </source>
</evidence>
<dbReference type="EMBL" id="MT142793">
    <property type="protein sequence ID" value="QJA88630.1"/>
    <property type="molecule type" value="Genomic_DNA"/>
</dbReference>
<feature type="domain" description="Glycosyltransferase 2-like" evidence="1">
    <location>
        <begin position="94"/>
        <end position="169"/>
    </location>
</feature>
<dbReference type="AlphaFoldDB" id="A0A6M3L2R5"/>
<dbReference type="SUPFAM" id="SSF53448">
    <property type="entry name" value="Nucleotide-diphospho-sugar transferases"/>
    <property type="match status" value="1"/>
</dbReference>
<dbReference type="Gene3D" id="3.90.550.40">
    <property type="match status" value="1"/>
</dbReference>
<protein>
    <submittedName>
        <fullName evidence="2">Putative glycosyltransferase</fullName>
    </submittedName>
</protein>
<accession>A0A6M3L2R5</accession>
<dbReference type="GO" id="GO:0016740">
    <property type="term" value="F:transferase activity"/>
    <property type="evidence" value="ECO:0007669"/>
    <property type="project" value="UniProtKB-KW"/>
</dbReference>
<dbReference type="InterPro" id="IPR029044">
    <property type="entry name" value="Nucleotide-diphossugar_trans"/>
</dbReference>
<gene>
    <name evidence="2" type="ORF">MM415B02718_0005</name>
</gene>
<keyword evidence="2" id="KW-0808">Transferase</keyword>
<sequence length="254" mass="29307">MSKTKRERNIKRDRIIAGQRPVLDAGGNPVGRLPEILVGLPNKGFLPTKFVETRDHAVIGSGKIFDVYFGYANWQITDDARNTFVCTALKKKLDYIFFMDSDMIFPKGCLGQMLRHREKLDVKSAVLGGVYCHKGDGRWHVYQWQEDLNMWKSMRFPLYKGLVEVDAVGTGCMLVDVSVFEKIPFPWFEYRYMELKNYKYERMSEDMVFCKKCKDSGIPVYADTDIFCGHINQSQIWPTPDGGYEVRTLAGESY</sequence>
<organism evidence="2">
    <name type="scientific">viral metagenome</name>
    <dbReference type="NCBI Taxonomy" id="1070528"/>
    <lineage>
        <taxon>unclassified sequences</taxon>
        <taxon>metagenomes</taxon>
        <taxon>organismal metagenomes</taxon>
    </lineage>
</organism>
<reference evidence="2" key="1">
    <citation type="submission" date="2020-03" db="EMBL/GenBank/DDBJ databases">
        <title>The deep terrestrial virosphere.</title>
        <authorList>
            <person name="Holmfeldt K."/>
            <person name="Nilsson E."/>
            <person name="Simone D."/>
            <person name="Lopez-Fernandez M."/>
            <person name="Wu X."/>
            <person name="de Brujin I."/>
            <person name="Lundin D."/>
            <person name="Andersson A."/>
            <person name="Bertilsson S."/>
            <person name="Dopson M."/>
        </authorList>
    </citation>
    <scope>NUCLEOTIDE SEQUENCE</scope>
    <source>
        <strain evidence="2">MM415B02718</strain>
    </source>
</reference>
<proteinExistence type="predicted"/>
<name>A0A6M3L2R5_9ZZZZ</name>
<evidence type="ECO:0000313" key="2">
    <source>
        <dbReference type="EMBL" id="QJA88630.1"/>
    </source>
</evidence>